<evidence type="ECO:0000313" key="3">
    <source>
        <dbReference type="EMBL" id="TWJ13186.1"/>
    </source>
</evidence>
<evidence type="ECO:0000259" key="2">
    <source>
        <dbReference type="Pfam" id="PF13166"/>
    </source>
</evidence>
<evidence type="ECO:0000313" key="4">
    <source>
        <dbReference type="Proteomes" id="UP000319449"/>
    </source>
</evidence>
<dbReference type="InterPro" id="IPR027417">
    <property type="entry name" value="P-loop_NTPase"/>
</dbReference>
<dbReference type="EMBL" id="VLLN01000046">
    <property type="protein sequence ID" value="TWJ13186.1"/>
    <property type="molecule type" value="Genomic_DNA"/>
</dbReference>
<gene>
    <name evidence="3" type="ORF">JN12_03963</name>
</gene>
<proteinExistence type="predicted"/>
<dbReference type="SUPFAM" id="SSF52540">
    <property type="entry name" value="P-loop containing nucleoside triphosphate hydrolases"/>
    <property type="match status" value="1"/>
</dbReference>
<dbReference type="AlphaFoldDB" id="A0A562V5J3"/>
<comment type="caution">
    <text evidence="3">The sequence shown here is derived from an EMBL/GenBank/DDBJ whole genome shotgun (WGS) entry which is preliminary data.</text>
</comment>
<name>A0A562V5J3_9BACT</name>
<dbReference type="Pfam" id="PF13166">
    <property type="entry name" value="AAA_13"/>
    <property type="match status" value="1"/>
</dbReference>
<keyword evidence="4" id="KW-1185">Reference proteome</keyword>
<sequence>MGTTVKAKVIERLKSNPPIGAWVKTGKNLHEGKDICEFCGNPLPSGLLSQLNDHFSDDYENLINDIRKQQSSVESQKIVITLPDTANLYSDLQKEYTEIKERLLVEIQAANEQLENFIKHLETKKEKVFDELLIFEVIHDCSNLIGENKLLNNVIRAHNLRTQEFEKEKTAALNQLLKHYASLFVQKEKLSTSKKRIAELETTIGSAVENVRNADKKVKEIETKLSETVKGAETINKHLGQYFGKGDIVVKVTPDNKFQLLRGGKIAKNLSEGEKTTIAFAYFCTKVDEKNNVLADTVIYIDDPISSLDANHLFNTYSFIRNKFYDDASRMLKCKQLFISTHNY</sequence>
<feature type="coiled-coil region" evidence="1">
    <location>
        <begin position="93"/>
        <end position="131"/>
    </location>
</feature>
<dbReference type="Proteomes" id="UP000319449">
    <property type="component" value="Unassembled WGS sequence"/>
</dbReference>
<protein>
    <submittedName>
        <fullName evidence="3">AAA domain-containing protein</fullName>
    </submittedName>
</protein>
<feature type="domain" description="Protein CR006 P-loop" evidence="2">
    <location>
        <begin position="7"/>
        <end position="343"/>
    </location>
</feature>
<organism evidence="3 4">
    <name type="scientific">Geobacter argillaceus</name>
    <dbReference type="NCBI Taxonomy" id="345631"/>
    <lineage>
        <taxon>Bacteria</taxon>
        <taxon>Pseudomonadati</taxon>
        <taxon>Thermodesulfobacteriota</taxon>
        <taxon>Desulfuromonadia</taxon>
        <taxon>Geobacterales</taxon>
        <taxon>Geobacteraceae</taxon>
        <taxon>Geobacter</taxon>
    </lineage>
</organism>
<evidence type="ECO:0000256" key="1">
    <source>
        <dbReference type="SAM" id="Coils"/>
    </source>
</evidence>
<dbReference type="InterPro" id="IPR026866">
    <property type="entry name" value="CR006_AAA"/>
</dbReference>
<dbReference type="Gene3D" id="3.40.50.300">
    <property type="entry name" value="P-loop containing nucleotide triphosphate hydrolases"/>
    <property type="match status" value="1"/>
</dbReference>
<reference evidence="3 4" key="1">
    <citation type="submission" date="2019-07" db="EMBL/GenBank/DDBJ databases">
        <title>Genomic Encyclopedia of Archaeal and Bacterial Type Strains, Phase II (KMG-II): from individual species to whole genera.</title>
        <authorList>
            <person name="Goeker M."/>
        </authorList>
    </citation>
    <scope>NUCLEOTIDE SEQUENCE [LARGE SCALE GENOMIC DNA]</scope>
    <source>
        <strain evidence="3 4">ATCC BAA-1139</strain>
    </source>
</reference>
<dbReference type="OrthoDB" id="9795565at2"/>
<keyword evidence="1" id="KW-0175">Coiled coil</keyword>
<accession>A0A562V5J3</accession>